<dbReference type="RefSeq" id="WP_151968860.1">
    <property type="nucleotide sequence ID" value="NZ_AP019860.1"/>
</dbReference>
<dbReference type="InterPro" id="IPR013320">
    <property type="entry name" value="ConA-like_dom_sf"/>
</dbReference>
<evidence type="ECO:0000313" key="2">
    <source>
        <dbReference type="EMBL" id="BBM84726.1"/>
    </source>
</evidence>
<evidence type="ECO:0000256" key="1">
    <source>
        <dbReference type="SAM" id="Coils"/>
    </source>
</evidence>
<dbReference type="PANTHER" id="PTHR12223:SF28">
    <property type="entry name" value="LECTIN, MANNOSE BINDING 1 LIKE"/>
    <property type="match status" value="1"/>
</dbReference>
<dbReference type="GO" id="GO:0030134">
    <property type="term" value="C:COPII-coated ER to Golgi transport vesicle"/>
    <property type="evidence" value="ECO:0007669"/>
    <property type="project" value="TreeGrafter"/>
</dbReference>
<dbReference type="KEGG" id="uam:UABAM_03087"/>
<dbReference type="GO" id="GO:0005537">
    <property type="term" value="F:D-mannose binding"/>
    <property type="evidence" value="ECO:0007669"/>
    <property type="project" value="TreeGrafter"/>
</dbReference>
<accession>A0A5S9F3I6</accession>
<sequence length="440" mass="50373">MRYILISLCCVAVVFSQEKDSSLNETIQHLQNLIDAVKQNTKLQKQNTKLQKQNTKLQKQIQDLTAQNKELKSQVSPKGSRGWTFGKVVNNYAHRIHVVSLLKKKTTSTNNGWYDYKSDLSIYVPQKGYIDFSAQGFFTAPDNYRTAYWWMKVIVYGKVAWTMKWNADGVVDLHLDKEGNVTLKSAAKQTQVFAGDTVPKNRPFRFDKWRYPEKFYRNEMDKIYSRIPAAKKNIWEGKDTIFNDKNWSYHQTNNDSYPVGDGNTVILTPDDRGGAAGVVWYKKEVKVPFAVAFEYSIYDDDGGRNKVYNSADGIAFMFAKNAANYDKPPVGSDCGFVKDGTGYGVFFTTYENRRIVVRDGKGDLITDKWDRGIYTHGKWRKVKIVVYADRIEVYVDGKGKPIVRYNRKWNSKHNRIGFAAATGGADSKHEIRNVLIAPLD</sequence>
<dbReference type="Gene3D" id="2.60.120.200">
    <property type="match status" value="1"/>
</dbReference>
<dbReference type="SUPFAM" id="SSF49899">
    <property type="entry name" value="Concanavalin A-like lectins/glucanases"/>
    <property type="match status" value="1"/>
</dbReference>
<dbReference type="GO" id="GO:0006888">
    <property type="term" value="P:endoplasmic reticulum to Golgi vesicle-mediated transport"/>
    <property type="evidence" value="ECO:0007669"/>
    <property type="project" value="TreeGrafter"/>
</dbReference>
<dbReference type="PANTHER" id="PTHR12223">
    <property type="entry name" value="VESICULAR MANNOSE-BINDING LECTIN"/>
    <property type="match status" value="1"/>
</dbReference>
<keyword evidence="3" id="KW-1185">Reference proteome</keyword>
<keyword evidence="1" id="KW-0175">Coiled coil</keyword>
<name>A0A5S9F3I6_UABAM</name>
<organism evidence="2 3">
    <name type="scientific">Uabimicrobium amorphum</name>
    <dbReference type="NCBI Taxonomy" id="2596890"/>
    <lineage>
        <taxon>Bacteria</taxon>
        <taxon>Pseudomonadati</taxon>
        <taxon>Planctomycetota</taxon>
        <taxon>Candidatus Uabimicrobiia</taxon>
        <taxon>Candidatus Uabimicrobiales</taxon>
        <taxon>Candidatus Uabimicrobiaceae</taxon>
        <taxon>Candidatus Uabimicrobium</taxon>
    </lineage>
</organism>
<evidence type="ECO:0000313" key="3">
    <source>
        <dbReference type="Proteomes" id="UP000326354"/>
    </source>
</evidence>
<dbReference type="EMBL" id="AP019860">
    <property type="protein sequence ID" value="BBM84726.1"/>
    <property type="molecule type" value="Genomic_DNA"/>
</dbReference>
<proteinExistence type="predicted"/>
<dbReference type="OrthoDB" id="9760116at2"/>
<dbReference type="AlphaFoldDB" id="A0A5S9F3I6"/>
<feature type="coiled-coil region" evidence="1">
    <location>
        <begin position="33"/>
        <end position="74"/>
    </location>
</feature>
<reference evidence="2 3" key="1">
    <citation type="submission" date="2019-08" db="EMBL/GenBank/DDBJ databases">
        <title>Complete genome sequence of Candidatus Uab amorphum.</title>
        <authorList>
            <person name="Shiratori T."/>
            <person name="Suzuki S."/>
            <person name="Kakizawa Y."/>
            <person name="Ishida K."/>
        </authorList>
    </citation>
    <scope>NUCLEOTIDE SEQUENCE [LARGE SCALE GENOMIC DNA]</scope>
    <source>
        <strain evidence="2 3">SRT547</strain>
    </source>
</reference>
<dbReference type="InterPro" id="IPR051136">
    <property type="entry name" value="Intracellular_Lectin-GPT"/>
</dbReference>
<evidence type="ECO:0008006" key="4">
    <source>
        <dbReference type="Google" id="ProtNLM"/>
    </source>
</evidence>
<gene>
    <name evidence="2" type="ORF">UABAM_03087</name>
</gene>
<protein>
    <recommendedName>
        <fullName evidence="4">3-keto-disaccharide hydrolase domain-containing protein</fullName>
    </recommendedName>
</protein>
<dbReference type="Proteomes" id="UP000326354">
    <property type="component" value="Chromosome"/>
</dbReference>